<accession>A0ACC0USD0</accession>
<evidence type="ECO:0000313" key="1">
    <source>
        <dbReference type="EMBL" id="KAI9897011.1"/>
    </source>
</evidence>
<organism evidence="1 2">
    <name type="scientific">Trichothecium roseum</name>
    <dbReference type="NCBI Taxonomy" id="47278"/>
    <lineage>
        <taxon>Eukaryota</taxon>
        <taxon>Fungi</taxon>
        <taxon>Dikarya</taxon>
        <taxon>Ascomycota</taxon>
        <taxon>Pezizomycotina</taxon>
        <taxon>Sordariomycetes</taxon>
        <taxon>Hypocreomycetidae</taxon>
        <taxon>Hypocreales</taxon>
        <taxon>Hypocreales incertae sedis</taxon>
        <taxon>Trichothecium</taxon>
    </lineage>
</organism>
<evidence type="ECO:0000313" key="2">
    <source>
        <dbReference type="Proteomes" id="UP001163324"/>
    </source>
</evidence>
<reference evidence="1" key="1">
    <citation type="submission" date="2022-10" db="EMBL/GenBank/DDBJ databases">
        <title>Complete Genome of Trichothecium roseum strain YXFP-22015, a Plant Pathogen Isolated from Citrus.</title>
        <authorList>
            <person name="Wang Y."/>
            <person name="Zhu L."/>
        </authorList>
    </citation>
    <scope>NUCLEOTIDE SEQUENCE</scope>
    <source>
        <strain evidence="1">YXFP-22015</strain>
    </source>
</reference>
<keyword evidence="2" id="KW-1185">Reference proteome</keyword>
<sequence length="347" mass="39714">MDRPRDAWRPRRRVTDSFAKSRRSDTEDADRLVRWNTAKDIPEEQTQLRIMKPPKRTVSANVSFALPQTHRRRFSWVPHSQEDSQFSAVPPGTSRVEAQPNSDAEEVVPDPPSITADRRLLRVRQNIEARKEVHRKRRDLKESGDYLGPQGINPETGQLDIDTPSTSDGNSENQREEDEMHELRKALKQARDNTSKPARSKERELKRIFVSKEKEKMKKKQQEKNTLSKMHNGLKWKRHTKQWSSAQEPELSPIAQSHQSGTSSRRPSHLTEPRERGDQLIDLASPKANLKPSLDIHTQEVEASESTPGPGTTQSSNMVKTEEHRGIGIGLHHQRTIVDVLKLQAGY</sequence>
<proteinExistence type="predicted"/>
<dbReference type="Proteomes" id="UP001163324">
    <property type="component" value="Chromosome 8"/>
</dbReference>
<dbReference type="EMBL" id="CM047947">
    <property type="protein sequence ID" value="KAI9897011.1"/>
    <property type="molecule type" value="Genomic_DNA"/>
</dbReference>
<name>A0ACC0USD0_9HYPO</name>
<gene>
    <name evidence="1" type="ORF">N3K66_008033</name>
</gene>
<comment type="caution">
    <text evidence="1">The sequence shown here is derived from an EMBL/GenBank/DDBJ whole genome shotgun (WGS) entry which is preliminary data.</text>
</comment>
<protein>
    <submittedName>
        <fullName evidence="1">Uncharacterized protein</fullName>
    </submittedName>
</protein>